<evidence type="ECO:0000256" key="1">
    <source>
        <dbReference type="ARBA" id="ARBA00004651"/>
    </source>
</evidence>
<gene>
    <name evidence="8 9" type="primary">corA</name>
    <name evidence="9" type="ORF">OdinLCB4_000310</name>
</gene>
<feature type="transmembrane region" description="Helical" evidence="8">
    <location>
        <begin position="262"/>
        <end position="282"/>
    </location>
</feature>
<dbReference type="SUPFAM" id="SSF144083">
    <property type="entry name" value="Magnesium transport protein CorA, transmembrane region"/>
    <property type="match status" value="1"/>
</dbReference>
<evidence type="ECO:0000256" key="8">
    <source>
        <dbReference type="RuleBase" id="RU362010"/>
    </source>
</evidence>
<dbReference type="PANTHER" id="PTHR46494">
    <property type="entry name" value="CORA FAMILY METAL ION TRANSPORTER (EUROFUNG)"/>
    <property type="match status" value="1"/>
</dbReference>
<dbReference type="GO" id="GO:0000287">
    <property type="term" value="F:magnesium ion binding"/>
    <property type="evidence" value="ECO:0007669"/>
    <property type="project" value="TreeGrafter"/>
</dbReference>
<dbReference type="CDD" id="cd12828">
    <property type="entry name" value="TmCorA-like_1"/>
    <property type="match status" value="1"/>
</dbReference>
<dbReference type="Pfam" id="PF01544">
    <property type="entry name" value="CorA"/>
    <property type="match status" value="1"/>
</dbReference>
<dbReference type="EMBL" id="CP091871">
    <property type="protein sequence ID" value="WEU40411.1"/>
    <property type="molecule type" value="Genomic_DNA"/>
</dbReference>
<dbReference type="NCBIfam" id="TIGR00383">
    <property type="entry name" value="corA"/>
    <property type="match status" value="1"/>
</dbReference>
<dbReference type="KEGG" id="oyw:OdinLCB4_000310"/>
<dbReference type="Gene3D" id="1.20.58.340">
    <property type="entry name" value="Magnesium transport protein CorA, transmembrane region"/>
    <property type="match status" value="2"/>
</dbReference>
<protein>
    <recommendedName>
        <fullName evidence="8">Magnesium transport protein CorA</fullName>
    </recommendedName>
</protein>
<accession>A0AAF0D2F0</accession>
<keyword evidence="8" id="KW-0460">Magnesium</keyword>
<comment type="subcellular location">
    <subcellularLocation>
        <location evidence="1">Cell membrane</location>
        <topology evidence="1">Multi-pass membrane protein</topology>
    </subcellularLocation>
    <subcellularLocation>
        <location evidence="8">Membrane</location>
        <topology evidence="8">Multi-pass membrane protein</topology>
    </subcellularLocation>
</comment>
<comment type="function">
    <text evidence="8">Mediates influx of magnesium ions.</text>
</comment>
<keyword evidence="8" id="KW-0406">Ion transport</keyword>
<dbReference type="InterPro" id="IPR045863">
    <property type="entry name" value="CorA_TM1_TM2"/>
</dbReference>
<name>A0AAF0D2F0_ODILC</name>
<dbReference type="PANTHER" id="PTHR46494:SF1">
    <property type="entry name" value="CORA FAMILY METAL ION TRANSPORTER (EUROFUNG)"/>
    <property type="match status" value="1"/>
</dbReference>
<dbReference type="GO" id="GO:0015087">
    <property type="term" value="F:cobalt ion transmembrane transporter activity"/>
    <property type="evidence" value="ECO:0007669"/>
    <property type="project" value="UniProtKB-UniRule"/>
</dbReference>
<reference evidence="9" key="1">
    <citation type="journal article" date="2017" name="Nature">
        <title>Asgard archaea illuminate the origin of eukaryotic cellular complexity.</title>
        <authorList>
            <person name="Zaremba-Niedzwiedzka K."/>
            <person name="Caceres E.F."/>
            <person name="Saw J.H."/>
            <person name="Backstrom D."/>
            <person name="Juzokaite L."/>
            <person name="Vancaester E."/>
            <person name="Seitz K.W."/>
            <person name="Anantharaman K."/>
            <person name="Starnawski P."/>
            <person name="Kjeldsen K.U."/>
            <person name="Scott M.B."/>
            <person name="Nunoura T."/>
            <person name="Banfield J.F."/>
            <person name="Schramm A."/>
            <person name="Baker B.J."/>
            <person name="Spang A."/>
            <person name="Ettema T.J.G."/>
        </authorList>
    </citation>
    <scope>NUCLEOTIDE SEQUENCE</scope>
    <source>
        <strain evidence="9">LCB_4</strain>
    </source>
</reference>
<organism evidence="9 10">
    <name type="scientific">Odinarchaeota yellowstonii (strain LCB_4)</name>
    <dbReference type="NCBI Taxonomy" id="1841599"/>
    <lineage>
        <taxon>Archaea</taxon>
        <taxon>Promethearchaeati</taxon>
        <taxon>Candidatus Odinarchaeota</taxon>
        <taxon>Candidatus Odinarchaeia</taxon>
        <taxon>Candidatus Odinarchaeales</taxon>
        <taxon>Candidatus Odinarchaeaceae</taxon>
        <taxon>Candidatus Odinarchaeum</taxon>
    </lineage>
</organism>
<dbReference type="GO" id="GO:0015095">
    <property type="term" value="F:magnesium ion transmembrane transporter activity"/>
    <property type="evidence" value="ECO:0007669"/>
    <property type="project" value="UniProtKB-UniRule"/>
</dbReference>
<evidence type="ECO:0000313" key="9">
    <source>
        <dbReference type="EMBL" id="WEU40411.1"/>
    </source>
</evidence>
<dbReference type="GO" id="GO:0050897">
    <property type="term" value="F:cobalt ion binding"/>
    <property type="evidence" value="ECO:0007669"/>
    <property type="project" value="TreeGrafter"/>
</dbReference>
<keyword evidence="5 8" id="KW-0812">Transmembrane</keyword>
<evidence type="ECO:0000313" key="10">
    <source>
        <dbReference type="Proteomes" id="UP000186851"/>
    </source>
</evidence>
<reference evidence="9" key="2">
    <citation type="journal article" date="2022" name="Nat. Microbiol.">
        <title>A closed Candidatus Odinarchaeum chromosome exposes Asgard archaeal viruses.</title>
        <authorList>
            <person name="Tamarit D."/>
            <person name="Caceres E.F."/>
            <person name="Krupovic M."/>
            <person name="Nijland R."/>
            <person name="Eme L."/>
            <person name="Robinson N.P."/>
            <person name="Ettema T.J.G."/>
        </authorList>
    </citation>
    <scope>NUCLEOTIDE SEQUENCE</scope>
    <source>
        <strain evidence="9">LCB_4</strain>
    </source>
</reference>
<dbReference type="SUPFAM" id="SSF143865">
    <property type="entry name" value="CorA soluble domain-like"/>
    <property type="match status" value="1"/>
</dbReference>
<sequence length="320" mass="37663">MIKYNSKEFYERKISSLRELETDIKNVITWINIDTISDYNIINQIGELYGIHHLILEDITHTTQRPKIDVLENYIYLIAKMLQYNKDEEEIKVEQVSFILGKDYVISFQEDKGDVFNIIREAIRHSKGLIRGMGADFLLTSLIDAIVDNYFEICDILEEKIDRLDDEVLTNPSQKTINEINRLKREMIFIRKAVWPLREVVNVLLRIGTPFITQKTVIYLRDVYDHIIQIIDLIETLQEILSSMVDTYLSSLSNKTNEVMKILTIIATIFIPLTFIAGVYGMNFRYMPELEFIWGYPLVVIVMLIVSVIMLLHFRRKKWI</sequence>
<dbReference type="InterPro" id="IPR045861">
    <property type="entry name" value="CorA_cytoplasmic_dom"/>
</dbReference>
<evidence type="ECO:0000256" key="2">
    <source>
        <dbReference type="ARBA" id="ARBA00009765"/>
    </source>
</evidence>
<proteinExistence type="inferred from homology"/>
<keyword evidence="7 8" id="KW-0472">Membrane</keyword>
<keyword evidence="6 8" id="KW-1133">Transmembrane helix</keyword>
<feature type="transmembrane region" description="Helical" evidence="8">
    <location>
        <begin position="294"/>
        <end position="314"/>
    </location>
</feature>
<comment type="similarity">
    <text evidence="2 8">Belongs to the CorA metal ion transporter (MIT) (TC 1.A.35) family.</text>
</comment>
<evidence type="ECO:0000256" key="7">
    <source>
        <dbReference type="ARBA" id="ARBA00023136"/>
    </source>
</evidence>
<dbReference type="InterPro" id="IPR004488">
    <property type="entry name" value="Mg/Co-transport_prot_CorA"/>
</dbReference>
<evidence type="ECO:0000256" key="4">
    <source>
        <dbReference type="ARBA" id="ARBA00022475"/>
    </source>
</evidence>
<dbReference type="AlphaFoldDB" id="A0AAF0D2F0"/>
<dbReference type="FunFam" id="1.20.58.340:FF:000012">
    <property type="entry name" value="Magnesium transport protein CorA"/>
    <property type="match status" value="1"/>
</dbReference>
<dbReference type="InterPro" id="IPR002523">
    <property type="entry name" value="MgTranspt_CorA/ZnTranspt_ZntB"/>
</dbReference>
<keyword evidence="4 8" id="KW-1003">Cell membrane</keyword>
<evidence type="ECO:0000256" key="6">
    <source>
        <dbReference type="ARBA" id="ARBA00022989"/>
    </source>
</evidence>
<evidence type="ECO:0000256" key="5">
    <source>
        <dbReference type="ARBA" id="ARBA00022692"/>
    </source>
</evidence>
<dbReference type="GO" id="GO:0005886">
    <property type="term" value="C:plasma membrane"/>
    <property type="evidence" value="ECO:0007669"/>
    <property type="project" value="UniProtKB-SubCell"/>
</dbReference>
<dbReference type="Gene3D" id="3.30.460.20">
    <property type="entry name" value="CorA soluble domain-like"/>
    <property type="match status" value="1"/>
</dbReference>
<dbReference type="Proteomes" id="UP000186851">
    <property type="component" value="Chromosome"/>
</dbReference>
<evidence type="ECO:0000256" key="3">
    <source>
        <dbReference type="ARBA" id="ARBA00022448"/>
    </source>
</evidence>
<keyword evidence="3 8" id="KW-0813">Transport</keyword>